<dbReference type="Proteomes" id="UP001344447">
    <property type="component" value="Unassembled WGS sequence"/>
</dbReference>
<dbReference type="InterPro" id="IPR048278">
    <property type="entry name" value="PFN"/>
</dbReference>
<evidence type="ECO:0000313" key="3">
    <source>
        <dbReference type="Proteomes" id="UP001344447"/>
    </source>
</evidence>
<dbReference type="Gene3D" id="3.30.450.30">
    <property type="entry name" value="Dynein light chain 2a, cytoplasmic"/>
    <property type="match status" value="1"/>
</dbReference>
<dbReference type="InterPro" id="IPR036140">
    <property type="entry name" value="PFN_sf"/>
</dbReference>
<dbReference type="SUPFAM" id="SSF55770">
    <property type="entry name" value="Profilin (actin-binding protein)"/>
    <property type="match status" value="1"/>
</dbReference>
<organism evidence="2 3">
    <name type="scientific">Dictyostelium firmibasis</name>
    <dbReference type="NCBI Taxonomy" id="79012"/>
    <lineage>
        <taxon>Eukaryota</taxon>
        <taxon>Amoebozoa</taxon>
        <taxon>Evosea</taxon>
        <taxon>Eumycetozoa</taxon>
        <taxon>Dictyostelia</taxon>
        <taxon>Dictyosteliales</taxon>
        <taxon>Dictyosteliaceae</taxon>
        <taxon>Dictyostelium</taxon>
    </lineage>
</organism>
<dbReference type="Pfam" id="PF00235">
    <property type="entry name" value="Profilin"/>
    <property type="match status" value="1"/>
</dbReference>
<sequence>MIERKDKFYREFLENNLFYATFVIGHDGGSIAYNKSPQIGESDAIIKGFKNIKKWKNLKIIGEEFLIYNVDNNKVYAHNEKHGCILIKTNKAYIIGIYPKKQEVSPRSVYLEKFCKQYDEEDIIKINEKEKYVF</sequence>
<protein>
    <recommendedName>
        <fullName evidence="4">Profilin</fullName>
    </recommendedName>
</protein>
<accession>A0AAN7TXB3</accession>
<dbReference type="AlphaFoldDB" id="A0AAN7TXB3"/>
<dbReference type="EMBL" id="JAVFKY010000002">
    <property type="protein sequence ID" value="KAK5581619.1"/>
    <property type="molecule type" value="Genomic_DNA"/>
</dbReference>
<comment type="function">
    <text evidence="1">Binds to actin and affects the structure of the cytoskeleton. At high concentrations, profilin prevents the polymerization of actin, whereas it enhances it at low concentrations. By binding to PIP2, it inhibits the formation of IP3 and DG.</text>
</comment>
<name>A0AAN7TXB3_9MYCE</name>
<dbReference type="GO" id="GO:0003779">
    <property type="term" value="F:actin binding"/>
    <property type="evidence" value="ECO:0007669"/>
    <property type="project" value="InterPro"/>
</dbReference>
<keyword evidence="3" id="KW-1185">Reference proteome</keyword>
<gene>
    <name evidence="2" type="ORF">RB653_001656</name>
</gene>
<proteinExistence type="predicted"/>
<comment type="caution">
    <text evidence="2">The sequence shown here is derived from an EMBL/GenBank/DDBJ whole genome shotgun (WGS) entry which is preliminary data.</text>
</comment>
<evidence type="ECO:0000256" key="1">
    <source>
        <dbReference type="ARBA" id="ARBA00025549"/>
    </source>
</evidence>
<evidence type="ECO:0000313" key="2">
    <source>
        <dbReference type="EMBL" id="KAK5581619.1"/>
    </source>
</evidence>
<reference evidence="2 3" key="1">
    <citation type="submission" date="2023-11" db="EMBL/GenBank/DDBJ databases">
        <title>Dfirmibasis_genome.</title>
        <authorList>
            <person name="Edelbroek B."/>
            <person name="Kjellin J."/>
            <person name="Jerlstrom-Hultqvist J."/>
            <person name="Soderbom F."/>
        </authorList>
    </citation>
    <scope>NUCLEOTIDE SEQUENCE [LARGE SCALE GENOMIC DNA]</scope>
    <source>
        <strain evidence="2 3">TNS-C-14</strain>
    </source>
</reference>
<evidence type="ECO:0008006" key="4">
    <source>
        <dbReference type="Google" id="ProtNLM"/>
    </source>
</evidence>